<sequence length="41" mass="4179">MTVAVAHCALPLLKLNVASASQQVLKQDVIGLCSGASIEKA</sequence>
<keyword evidence="2" id="KW-1185">Reference proteome</keyword>
<dbReference type="RefSeq" id="WP_272880327.1">
    <property type="nucleotide sequence ID" value="NZ_AP025343.1"/>
</dbReference>
<dbReference type="EMBL" id="BORT01000010">
    <property type="protein sequence ID" value="GIO47798.1"/>
    <property type="molecule type" value="Genomic_DNA"/>
</dbReference>
<gene>
    <name evidence="1" type="ORF">J34TS1_25630</name>
</gene>
<accession>A0A919YDR0</accession>
<comment type="caution">
    <text evidence="1">The sequence shown here is derived from an EMBL/GenBank/DDBJ whole genome shotgun (WGS) entry which is preliminary data.</text>
</comment>
<evidence type="ECO:0000313" key="1">
    <source>
        <dbReference type="EMBL" id="GIO47798.1"/>
    </source>
</evidence>
<name>A0A919YDR0_9BACL</name>
<organism evidence="1 2">
    <name type="scientific">Paenibacillus azoreducens</name>
    <dbReference type="NCBI Taxonomy" id="116718"/>
    <lineage>
        <taxon>Bacteria</taxon>
        <taxon>Bacillati</taxon>
        <taxon>Bacillota</taxon>
        <taxon>Bacilli</taxon>
        <taxon>Bacillales</taxon>
        <taxon>Paenibacillaceae</taxon>
        <taxon>Paenibacillus</taxon>
    </lineage>
</organism>
<dbReference type="AlphaFoldDB" id="A0A919YDR0"/>
<evidence type="ECO:0000313" key="2">
    <source>
        <dbReference type="Proteomes" id="UP000682811"/>
    </source>
</evidence>
<dbReference type="Proteomes" id="UP000682811">
    <property type="component" value="Unassembled WGS sequence"/>
</dbReference>
<protein>
    <submittedName>
        <fullName evidence="1">Uncharacterized protein</fullName>
    </submittedName>
</protein>
<reference evidence="1 2" key="1">
    <citation type="submission" date="2021-03" db="EMBL/GenBank/DDBJ databases">
        <title>Antimicrobial resistance genes in bacteria isolated from Japanese honey, and their potential for conferring macrolide and lincosamide resistance in the American foulbrood pathogen Paenibacillus larvae.</title>
        <authorList>
            <person name="Okamoto M."/>
            <person name="Kumagai M."/>
            <person name="Kanamori H."/>
            <person name="Takamatsu D."/>
        </authorList>
    </citation>
    <scope>NUCLEOTIDE SEQUENCE [LARGE SCALE GENOMIC DNA]</scope>
    <source>
        <strain evidence="1 2">J34TS1</strain>
    </source>
</reference>
<proteinExistence type="predicted"/>